<dbReference type="Proteomes" id="UP001328107">
    <property type="component" value="Unassembled WGS sequence"/>
</dbReference>
<keyword evidence="2" id="KW-1185">Reference proteome</keyword>
<feature type="non-terminal residue" evidence="1">
    <location>
        <position position="74"/>
    </location>
</feature>
<proteinExistence type="predicted"/>
<protein>
    <submittedName>
        <fullName evidence="1">Uncharacterized protein</fullName>
    </submittedName>
</protein>
<accession>A0AAN5CU01</accession>
<feature type="non-terminal residue" evidence="1">
    <location>
        <position position="1"/>
    </location>
</feature>
<dbReference type="EMBL" id="BTRK01000004">
    <property type="protein sequence ID" value="GMR50380.1"/>
    <property type="molecule type" value="Genomic_DNA"/>
</dbReference>
<dbReference type="AlphaFoldDB" id="A0AAN5CU01"/>
<comment type="caution">
    <text evidence="1">The sequence shown here is derived from an EMBL/GenBank/DDBJ whole genome shotgun (WGS) entry which is preliminary data.</text>
</comment>
<evidence type="ECO:0000313" key="2">
    <source>
        <dbReference type="Proteomes" id="UP001328107"/>
    </source>
</evidence>
<name>A0AAN5CU01_9BILA</name>
<gene>
    <name evidence="1" type="ORF">PMAYCL1PPCAC_20575</name>
</gene>
<reference evidence="2" key="1">
    <citation type="submission" date="2022-10" db="EMBL/GenBank/DDBJ databases">
        <title>Genome assembly of Pristionchus species.</title>
        <authorList>
            <person name="Yoshida K."/>
            <person name="Sommer R.J."/>
        </authorList>
    </citation>
    <scope>NUCLEOTIDE SEQUENCE [LARGE SCALE GENOMIC DNA]</scope>
    <source>
        <strain evidence="2">RS5460</strain>
    </source>
</reference>
<organism evidence="1 2">
    <name type="scientific">Pristionchus mayeri</name>
    <dbReference type="NCBI Taxonomy" id="1317129"/>
    <lineage>
        <taxon>Eukaryota</taxon>
        <taxon>Metazoa</taxon>
        <taxon>Ecdysozoa</taxon>
        <taxon>Nematoda</taxon>
        <taxon>Chromadorea</taxon>
        <taxon>Rhabditida</taxon>
        <taxon>Rhabditina</taxon>
        <taxon>Diplogasteromorpha</taxon>
        <taxon>Diplogasteroidea</taxon>
        <taxon>Neodiplogasteridae</taxon>
        <taxon>Pristionchus</taxon>
    </lineage>
</organism>
<evidence type="ECO:0000313" key="1">
    <source>
        <dbReference type="EMBL" id="GMR50380.1"/>
    </source>
</evidence>
<sequence length="74" mass="8394">AGIVVENTLYFVAHGVKWMIETNATSPRELQQRESGRLIEYPESFKRREATILADPGTVIVFLLCYSSFKCALK</sequence>